<protein>
    <recommendedName>
        <fullName evidence="3">Lipoprotein</fullName>
    </recommendedName>
</protein>
<dbReference type="STRING" id="985054.SAMN05444358_10618"/>
<proteinExistence type="predicted"/>
<evidence type="ECO:0008006" key="3">
    <source>
        <dbReference type="Google" id="ProtNLM"/>
    </source>
</evidence>
<accession>A0A1H3BW26</accession>
<evidence type="ECO:0000313" key="2">
    <source>
        <dbReference type="Proteomes" id="UP000183400"/>
    </source>
</evidence>
<reference evidence="2" key="1">
    <citation type="submission" date="2016-10" db="EMBL/GenBank/DDBJ databases">
        <authorList>
            <person name="Varghese N."/>
            <person name="Submissions S."/>
        </authorList>
    </citation>
    <scope>NUCLEOTIDE SEQUENCE [LARGE SCALE GENOMIC DNA]</scope>
    <source>
        <strain evidence="2">DSM 27839</strain>
    </source>
</reference>
<dbReference type="RefSeq" id="WP_176797713.1">
    <property type="nucleotide sequence ID" value="NZ_FNNP01000006.1"/>
</dbReference>
<dbReference type="PROSITE" id="PS51257">
    <property type="entry name" value="PROKAR_LIPOPROTEIN"/>
    <property type="match status" value="1"/>
</dbReference>
<dbReference type="Proteomes" id="UP000183400">
    <property type="component" value="Unassembled WGS sequence"/>
</dbReference>
<organism evidence="1 2">
    <name type="scientific">Ruegeria halocynthiae</name>
    <dbReference type="NCBI Taxonomy" id="985054"/>
    <lineage>
        <taxon>Bacteria</taxon>
        <taxon>Pseudomonadati</taxon>
        <taxon>Pseudomonadota</taxon>
        <taxon>Alphaproteobacteria</taxon>
        <taxon>Rhodobacterales</taxon>
        <taxon>Roseobacteraceae</taxon>
        <taxon>Ruegeria</taxon>
    </lineage>
</organism>
<gene>
    <name evidence="1" type="ORF">SAMN05444358_10618</name>
</gene>
<dbReference type="EMBL" id="FNNP01000006">
    <property type="protein sequence ID" value="SDX45574.1"/>
    <property type="molecule type" value="Genomic_DNA"/>
</dbReference>
<evidence type="ECO:0000313" key="1">
    <source>
        <dbReference type="EMBL" id="SDX45574.1"/>
    </source>
</evidence>
<name>A0A1H3BW26_9RHOB</name>
<dbReference type="AlphaFoldDB" id="A0A1H3BW26"/>
<sequence>MNSNKYLSALLVASAVILAGCEKGSETYPVTGEQCGPEDPVKTLDAEDCYIPPAVN</sequence>
<keyword evidence="2" id="KW-1185">Reference proteome</keyword>